<reference evidence="2" key="1">
    <citation type="submission" date="2020-09" db="EMBL/GenBank/DDBJ databases">
        <title>Bosea spartocytisi sp. nov. a root nodule endophyte of Spartocytisus supranubius in the high mountain ecosystem fo the Teide National Park (Canary Islands, Spain).</title>
        <authorList>
            <person name="Pulido-Suarez L."/>
            <person name="Peix A."/>
            <person name="Igual J.M."/>
            <person name="Socas-Perez N."/>
            <person name="Velazquez E."/>
            <person name="Flores-Felix J.D."/>
            <person name="Leon-Barrios M."/>
        </authorList>
    </citation>
    <scope>NUCLEOTIDE SEQUENCE</scope>
    <source>
        <strain evidence="2">SSUT16</strain>
    </source>
</reference>
<keyword evidence="1" id="KW-0812">Transmembrane</keyword>
<evidence type="ECO:0000313" key="2">
    <source>
        <dbReference type="EMBL" id="MBD3846602.1"/>
    </source>
</evidence>
<organism evidence="2 3">
    <name type="scientific">Bosea spartocytisi</name>
    <dbReference type="NCBI Taxonomy" id="2773451"/>
    <lineage>
        <taxon>Bacteria</taxon>
        <taxon>Pseudomonadati</taxon>
        <taxon>Pseudomonadota</taxon>
        <taxon>Alphaproteobacteria</taxon>
        <taxon>Hyphomicrobiales</taxon>
        <taxon>Boseaceae</taxon>
        <taxon>Bosea</taxon>
    </lineage>
</organism>
<keyword evidence="1" id="KW-1133">Transmembrane helix</keyword>
<dbReference type="RefSeq" id="WP_156116009.1">
    <property type="nucleotide sequence ID" value="NZ_JACXWY010000006.1"/>
</dbReference>
<dbReference type="Proteomes" id="UP000619295">
    <property type="component" value="Unassembled WGS sequence"/>
</dbReference>
<proteinExistence type="predicted"/>
<dbReference type="EMBL" id="JACXWY010000006">
    <property type="protein sequence ID" value="MBD3846602.1"/>
    <property type="molecule type" value="Genomic_DNA"/>
</dbReference>
<keyword evidence="1" id="KW-0472">Membrane</keyword>
<name>A0A927E988_9HYPH</name>
<evidence type="ECO:0000256" key="1">
    <source>
        <dbReference type="SAM" id="Phobius"/>
    </source>
</evidence>
<feature type="transmembrane region" description="Helical" evidence="1">
    <location>
        <begin position="36"/>
        <end position="54"/>
    </location>
</feature>
<accession>A0A927E988</accession>
<protein>
    <submittedName>
        <fullName evidence="2">Uncharacterized protein</fullName>
    </submittedName>
</protein>
<comment type="caution">
    <text evidence="2">The sequence shown here is derived from an EMBL/GenBank/DDBJ whole genome shotgun (WGS) entry which is preliminary data.</text>
</comment>
<sequence>MAGLQRAARLAGESFGYEDARVVAEAPRLDWTSSRGLWWLAAVAAGAGFAVLHFS</sequence>
<keyword evidence="3" id="KW-1185">Reference proteome</keyword>
<evidence type="ECO:0000313" key="3">
    <source>
        <dbReference type="Proteomes" id="UP000619295"/>
    </source>
</evidence>
<dbReference type="AlphaFoldDB" id="A0A927E988"/>
<gene>
    <name evidence="2" type="ORF">IED13_12910</name>
</gene>